<keyword evidence="4" id="KW-1185">Reference proteome</keyword>
<dbReference type="PANTHER" id="PTHR35340:SF8">
    <property type="entry name" value="ASST-DOMAIN-CONTAINING PROTEIN"/>
    <property type="match status" value="1"/>
</dbReference>
<evidence type="ECO:0000313" key="3">
    <source>
        <dbReference type="EMBL" id="KAJ5142659.1"/>
    </source>
</evidence>
<comment type="caution">
    <text evidence="3">The sequence shown here is derived from an EMBL/GenBank/DDBJ whole genome shotgun (WGS) entry which is preliminary data.</text>
</comment>
<evidence type="ECO:0008006" key="5">
    <source>
        <dbReference type="Google" id="ProtNLM"/>
    </source>
</evidence>
<dbReference type="Pfam" id="PF14269">
    <property type="entry name" value="Arylsulfotran_2"/>
    <property type="match status" value="1"/>
</dbReference>
<evidence type="ECO:0000256" key="2">
    <source>
        <dbReference type="SAM" id="SignalP"/>
    </source>
</evidence>
<dbReference type="Proteomes" id="UP001149079">
    <property type="component" value="Unassembled WGS sequence"/>
</dbReference>
<feature type="region of interest" description="Disordered" evidence="1">
    <location>
        <begin position="501"/>
        <end position="520"/>
    </location>
</feature>
<dbReference type="GeneID" id="81401360"/>
<proteinExistence type="predicted"/>
<dbReference type="AlphaFoldDB" id="A0A9W9H9Q6"/>
<keyword evidence="2" id="KW-0732">Signal</keyword>
<organism evidence="3 4">
    <name type="scientific">Penicillium bovifimosum</name>
    <dbReference type="NCBI Taxonomy" id="126998"/>
    <lineage>
        <taxon>Eukaryota</taxon>
        <taxon>Fungi</taxon>
        <taxon>Dikarya</taxon>
        <taxon>Ascomycota</taxon>
        <taxon>Pezizomycotina</taxon>
        <taxon>Eurotiomycetes</taxon>
        <taxon>Eurotiomycetidae</taxon>
        <taxon>Eurotiales</taxon>
        <taxon>Aspergillaceae</taxon>
        <taxon>Penicillium</taxon>
    </lineage>
</organism>
<accession>A0A9W9H9Q6</accession>
<evidence type="ECO:0000256" key="1">
    <source>
        <dbReference type="SAM" id="MobiDB-lite"/>
    </source>
</evidence>
<dbReference type="RefSeq" id="XP_056524303.1">
    <property type="nucleotide sequence ID" value="XM_056662190.1"/>
</dbReference>
<reference evidence="3" key="1">
    <citation type="submission" date="2022-11" db="EMBL/GenBank/DDBJ databases">
        <authorList>
            <person name="Petersen C."/>
        </authorList>
    </citation>
    <scope>NUCLEOTIDE SEQUENCE</scope>
    <source>
        <strain evidence="3">IBT 22155</strain>
    </source>
</reference>
<reference evidence="3" key="2">
    <citation type="journal article" date="2023" name="IMA Fungus">
        <title>Comparative genomic study of the Penicillium genus elucidates a diverse pangenome and 15 lateral gene transfer events.</title>
        <authorList>
            <person name="Petersen C."/>
            <person name="Sorensen T."/>
            <person name="Nielsen M.R."/>
            <person name="Sondergaard T.E."/>
            <person name="Sorensen J.L."/>
            <person name="Fitzpatrick D.A."/>
            <person name="Frisvad J.C."/>
            <person name="Nielsen K.L."/>
        </authorList>
    </citation>
    <scope>NUCLEOTIDE SEQUENCE</scope>
    <source>
        <strain evidence="3">IBT 22155</strain>
    </source>
</reference>
<feature type="chain" id="PRO_5040737958" description="ASST-domain-containing protein" evidence="2">
    <location>
        <begin position="29"/>
        <end position="520"/>
    </location>
</feature>
<dbReference type="InterPro" id="IPR039535">
    <property type="entry name" value="ASST-like"/>
</dbReference>
<dbReference type="OrthoDB" id="5427350at2759"/>
<protein>
    <recommendedName>
        <fullName evidence="5">ASST-domain-containing protein</fullName>
    </recommendedName>
</protein>
<dbReference type="PANTHER" id="PTHR35340">
    <property type="entry name" value="PQQ ENZYME REPEAT PROTEIN-RELATED"/>
    <property type="match status" value="1"/>
</dbReference>
<sequence length="520" mass="56971">MMAVLIGYGLHVLLWTVFSPYLLSEASASSTRCFQSRPDICAPALNVTHYEDGHVTPGYIFIAPYSMSDFNDGPYIYSHSGDLVWAGAEGRELVHNLHPCRIAGNEKLCMLSMRHGTGVLATGPIVALDRGLYTPEGERDFIEILGGKEPDVHELNVVNNGTAVLTTWLKTWPRDLSSVGGPKNGYLRSAGFQEVDIETQTVSFKWDAAEHVQIEDSFMELGIGRWGDGISPETDWDFFHLNSVDKSKEGDYIISARHMNAIYMISGQNGTVLWTLGGKKSDFTFESGLNFSAQHHVRLQEKRSDSLTISLLDNGSDGHHQTAFSSSGLVLHLDMQAMHVSLLQRYTTPSGILTTQEGSVQLLGNGNVFIYWGGTPFLSEHTSDNSHVVFEAHLADPTGFWYRACKANFTTAPTTTPDVVGVSVSISGPTTWYVSWNGATEVRGWRVYASQEEVGEYEFIGFFAKSGFETKIEHDGFFARAIVEAVDDNGLSICNSSASISTVHQSPDGGSAQSVLRGLN</sequence>
<feature type="signal peptide" evidence="2">
    <location>
        <begin position="1"/>
        <end position="28"/>
    </location>
</feature>
<name>A0A9W9H9Q6_9EURO</name>
<gene>
    <name evidence="3" type="ORF">N7515_001446</name>
</gene>
<dbReference type="InterPro" id="IPR053143">
    <property type="entry name" value="Arylsulfate_ST"/>
</dbReference>
<evidence type="ECO:0000313" key="4">
    <source>
        <dbReference type="Proteomes" id="UP001149079"/>
    </source>
</evidence>
<dbReference type="EMBL" id="JAPQKL010000002">
    <property type="protein sequence ID" value="KAJ5142659.1"/>
    <property type="molecule type" value="Genomic_DNA"/>
</dbReference>